<feature type="domain" description="GNAT-like C-terminal" evidence="1">
    <location>
        <begin position="137"/>
        <end position="262"/>
    </location>
</feature>
<organism evidence="2 3">
    <name type="scientific">Facklamia lactis</name>
    <dbReference type="NCBI Taxonomy" id="2749967"/>
    <lineage>
        <taxon>Bacteria</taxon>
        <taxon>Bacillati</taxon>
        <taxon>Bacillota</taxon>
        <taxon>Bacilli</taxon>
        <taxon>Lactobacillales</taxon>
        <taxon>Aerococcaceae</taxon>
        <taxon>Facklamia</taxon>
    </lineage>
</organism>
<dbReference type="Pfam" id="PF18164">
    <property type="entry name" value="GNAT_C"/>
    <property type="match status" value="1"/>
</dbReference>
<proteinExistence type="predicted"/>
<protein>
    <recommendedName>
        <fullName evidence="1">GNAT-like C-terminal domain-containing protein</fullName>
    </recommendedName>
</protein>
<evidence type="ECO:0000259" key="1">
    <source>
        <dbReference type="Pfam" id="PF18164"/>
    </source>
</evidence>
<sequence>MIDFYRNYFQYVDINEHYKIMKEILDHLGINFKFEVTNLKINKIELIEILVSGYQEMSFDEKRLISKIDDYERAECLLNLIPPLTLLYKQHSYPVSLLYESLTDLALRLNKYWEKEHCLGLTADDGHWLIRLFFLKIFKIGSLQYEHLTLDFNKLDYSLNWKESVYKDSLQGQAVISIHIMEKTDLSIAAVKESFSHAMLFFDGFTFDYFYCCSWLLNPDNKYLLNKNSRIIKFSNLFKIVATSKYKKHAIFSIFEGDINKVARSSLQIKAQKAPDYLGIGVGIIPHP</sequence>
<reference evidence="2 3" key="1">
    <citation type="submission" date="2020-07" db="EMBL/GenBank/DDBJ databases">
        <title>Facklamia lactis sp. nov., isolated from raw milk.</title>
        <authorList>
            <person name="Doll E.V."/>
            <person name="Huptas C."/>
            <person name="Staib L."/>
            <person name="Wenning M."/>
            <person name="Scherer S."/>
        </authorList>
    </citation>
    <scope>NUCLEOTIDE SEQUENCE [LARGE SCALE GENOMIC DNA]</scope>
    <source>
        <strain evidence="2 3">DSM 111018</strain>
    </source>
</reference>
<dbReference type="InterPro" id="IPR041644">
    <property type="entry name" value="GNAT_C"/>
</dbReference>
<name>A0ABS0LSB4_9LACT</name>
<accession>A0ABS0LSB4</accession>
<keyword evidence="3" id="KW-1185">Reference proteome</keyword>
<dbReference type="EMBL" id="JACBXQ010000005">
    <property type="protein sequence ID" value="MBG9987056.1"/>
    <property type="molecule type" value="Genomic_DNA"/>
</dbReference>
<comment type="caution">
    <text evidence="2">The sequence shown here is derived from an EMBL/GenBank/DDBJ whole genome shotgun (WGS) entry which is preliminary data.</text>
</comment>
<dbReference type="Gene3D" id="3.40.630.120">
    <property type="match status" value="1"/>
</dbReference>
<evidence type="ECO:0000313" key="3">
    <source>
        <dbReference type="Proteomes" id="UP000721415"/>
    </source>
</evidence>
<dbReference type="RefSeq" id="WP_197115965.1">
    <property type="nucleotide sequence ID" value="NZ_JACBXQ010000005.1"/>
</dbReference>
<evidence type="ECO:0000313" key="2">
    <source>
        <dbReference type="EMBL" id="MBG9987056.1"/>
    </source>
</evidence>
<dbReference type="Proteomes" id="UP000721415">
    <property type="component" value="Unassembled WGS sequence"/>
</dbReference>
<gene>
    <name evidence="2" type="ORF">HZY91_09160</name>
</gene>